<evidence type="ECO:0000259" key="2">
    <source>
        <dbReference type="SMART" id="SM00642"/>
    </source>
</evidence>
<comment type="caution">
    <text evidence="3">The sequence shown here is derived from an EMBL/GenBank/DDBJ whole genome shotgun (WGS) entry which is preliminary data.</text>
</comment>
<dbReference type="AlphaFoldDB" id="A0A5D3WKZ7"/>
<dbReference type="GO" id="GO:0005975">
    <property type="term" value="P:carbohydrate metabolic process"/>
    <property type="evidence" value="ECO:0007669"/>
    <property type="project" value="InterPro"/>
</dbReference>
<protein>
    <submittedName>
        <fullName evidence="3">Alpha amylase catalytic subunit</fullName>
    </submittedName>
</protein>
<keyword evidence="4" id="KW-1185">Reference proteome</keyword>
<proteinExistence type="predicted"/>
<evidence type="ECO:0000256" key="1">
    <source>
        <dbReference type="SAM" id="MobiDB-lite"/>
    </source>
</evidence>
<dbReference type="Proteomes" id="UP000324159">
    <property type="component" value="Unassembled WGS sequence"/>
</dbReference>
<dbReference type="RefSeq" id="WP_148895535.1">
    <property type="nucleotide sequence ID" value="NZ_VNIB01000004.1"/>
</dbReference>
<organism evidence="3 4">
    <name type="scientific">Geothermobacter ehrlichii</name>
    <dbReference type="NCBI Taxonomy" id="213224"/>
    <lineage>
        <taxon>Bacteria</taxon>
        <taxon>Pseudomonadati</taxon>
        <taxon>Thermodesulfobacteriota</taxon>
        <taxon>Desulfuromonadia</taxon>
        <taxon>Desulfuromonadales</taxon>
        <taxon>Geothermobacteraceae</taxon>
        <taxon>Geothermobacter</taxon>
    </lineage>
</organism>
<evidence type="ECO:0000313" key="3">
    <source>
        <dbReference type="EMBL" id="TYO99072.1"/>
    </source>
</evidence>
<accession>A0A5D3WKZ7</accession>
<evidence type="ECO:0000313" key="4">
    <source>
        <dbReference type="Proteomes" id="UP000324159"/>
    </source>
</evidence>
<gene>
    <name evidence="3" type="ORF">EDC39_104196</name>
</gene>
<dbReference type="InterPro" id="IPR017853">
    <property type="entry name" value="GH"/>
</dbReference>
<reference evidence="3 4" key="1">
    <citation type="submission" date="2019-07" db="EMBL/GenBank/DDBJ databases">
        <title>Genomic Encyclopedia of Type Strains, Phase IV (KMG-IV): sequencing the most valuable type-strain genomes for metagenomic binning, comparative biology and taxonomic classification.</title>
        <authorList>
            <person name="Goeker M."/>
        </authorList>
    </citation>
    <scope>NUCLEOTIDE SEQUENCE [LARGE SCALE GENOMIC DNA]</scope>
    <source>
        <strain evidence="3 4">SS015</strain>
    </source>
</reference>
<sequence length="850" mass="96754">MNRHGNSLRQPFPISDKARRRLRLDERLADCPREHERQRLFRIAGALRECEGPNVASGSELLLLAALCRAQRHLCRQQLHRRQPPADSNLELTLIQFRRLFPPAEADEDAPQAETIARLLPEIFILASQNDNPAAAGARSLFDDSELETACHYRRLLQLPLEEAGEGSGRTLYDLICEPLRRQPDSLADQLRWVRRHWQPLLPAELLAELDAVFEAVSSEMRRPTGGAGPPQPPGLGGHESDGFTPEADWMADVVLIAKSIRVWMYQLGHRYQTEVRTLDDIPDTELEQLAACGFNALWLIGLWERSPASAKIKRLRGNRDAAASAYALFDYDIAAEIGGDAAFDRFRHRCRRHGILLCGDVVPNHFGLDSRWLRDHPERFVQTDHPPFPGYSFTGPDLSGHPDIELVIEDGYWDHSDAAVVFRHVDRRSGRTRYIYHGNDGTHLPWNDTAQLDYLRPDVREAMIELILQVAKRFDLIRFDAAMTLAKRHFQRLWYPLPGGGSGVPSRAMFALTAEEFDRAFPQEFWRQVVDRLAAEAPDTLLLAEAFWMLEGYFVRELGMHRVYNSAFMNMLKHEENARYHRVIRDTLACDRRILQRFVNFMNNPDEATAVEQFGKGDKYFAVAVLLATLPGLPLFGHGQVEGLREKYGMEFVRPLLDEERDEGFFRHHQSQIFPLLRRRRLFSGADSFRFYDFVTDTGCDENVFAFSNGHGDERVLVVVNNSPHPTAGRIRFAVSRSAEDRTVAKQSPELAEALAPAVQKMPFLSGREIREGKKILLHLPTLRREGLRLELGPYQYRVLLHLKPLPDADGSLQRLWREQTGGNTAWLDLDDLAPPGAPEGDCAKLPPV</sequence>
<dbReference type="PANTHER" id="PTHR47786:SF2">
    <property type="entry name" value="GLYCOSYL HYDROLASE FAMILY 13 CATALYTIC DOMAIN-CONTAINING PROTEIN"/>
    <property type="match status" value="1"/>
</dbReference>
<feature type="domain" description="Glycosyl hydrolase family 13 catalytic" evidence="2">
    <location>
        <begin position="260"/>
        <end position="655"/>
    </location>
</feature>
<dbReference type="InterPro" id="IPR006047">
    <property type="entry name" value="GH13_cat_dom"/>
</dbReference>
<dbReference type="OrthoDB" id="9808590at2"/>
<dbReference type="Gene3D" id="3.20.20.80">
    <property type="entry name" value="Glycosidases"/>
    <property type="match status" value="1"/>
</dbReference>
<dbReference type="SMART" id="SM00642">
    <property type="entry name" value="Aamy"/>
    <property type="match status" value="1"/>
</dbReference>
<dbReference type="EMBL" id="VNIB01000004">
    <property type="protein sequence ID" value="TYO99072.1"/>
    <property type="molecule type" value="Genomic_DNA"/>
</dbReference>
<dbReference type="PANTHER" id="PTHR47786">
    <property type="entry name" value="ALPHA-1,4-GLUCAN:MALTOSE-1-PHOSPHATE MALTOSYLTRANSFERASE"/>
    <property type="match status" value="1"/>
</dbReference>
<feature type="region of interest" description="Disordered" evidence="1">
    <location>
        <begin position="221"/>
        <end position="243"/>
    </location>
</feature>
<dbReference type="SUPFAM" id="SSF51445">
    <property type="entry name" value="(Trans)glycosidases"/>
    <property type="match status" value="1"/>
</dbReference>
<name>A0A5D3WKZ7_9BACT</name>